<keyword evidence="3" id="KW-1185">Reference proteome</keyword>
<dbReference type="AlphaFoldDB" id="A0AAV8V8J5"/>
<sequence>GNAHARTQSRLHSKCSEKAQAVPVTTHSRRAVHEFQTSSPEENSPKSERYPPPTDLQSGVFRQSAGFATEPAAQTPAKAQVYPGHSKAKEPVADQPLPQADVLPASQRTSTELTSQEGDEQVRVAGNCCSSRPEFAVTVRRSYVSWGTAVVFGQSSPRPYAAPLPLSAFINVYSSRGIAVVPGQNSP</sequence>
<evidence type="ECO:0000313" key="3">
    <source>
        <dbReference type="Proteomes" id="UP001159042"/>
    </source>
</evidence>
<organism evidence="2 3">
    <name type="scientific">Exocentrus adspersus</name>
    <dbReference type="NCBI Taxonomy" id="1586481"/>
    <lineage>
        <taxon>Eukaryota</taxon>
        <taxon>Metazoa</taxon>
        <taxon>Ecdysozoa</taxon>
        <taxon>Arthropoda</taxon>
        <taxon>Hexapoda</taxon>
        <taxon>Insecta</taxon>
        <taxon>Pterygota</taxon>
        <taxon>Neoptera</taxon>
        <taxon>Endopterygota</taxon>
        <taxon>Coleoptera</taxon>
        <taxon>Polyphaga</taxon>
        <taxon>Cucujiformia</taxon>
        <taxon>Chrysomeloidea</taxon>
        <taxon>Cerambycidae</taxon>
        <taxon>Lamiinae</taxon>
        <taxon>Acanthocinini</taxon>
        <taxon>Exocentrus</taxon>
    </lineage>
</organism>
<reference evidence="2 3" key="1">
    <citation type="journal article" date="2023" name="Insect Mol. Biol.">
        <title>Genome sequencing provides insights into the evolution of gene families encoding plant cell wall-degrading enzymes in longhorned beetles.</title>
        <authorList>
            <person name="Shin N.R."/>
            <person name="Okamura Y."/>
            <person name="Kirsch R."/>
            <person name="Pauchet Y."/>
        </authorList>
    </citation>
    <scope>NUCLEOTIDE SEQUENCE [LARGE SCALE GENOMIC DNA]</scope>
    <source>
        <strain evidence="2">EAD_L_NR</strain>
    </source>
</reference>
<dbReference type="EMBL" id="JANEYG010000284">
    <property type="protein sequence ID" value="KAJ8910518.1"/>
    <property type="molecule type" value="Genomic_DNA"/>
</dbReference>
<proteinExistence type="predicted"/>
<feature type="non-terminal residue" evidence="2">
    <location>
        <position position="1"/>
    </location>
</feature>
<feature type="region of interest" description="Disordered" evidence="1">
    <location>
        <begin position="1"/>
        <end position="99"/>
    </location>
</feature>
<evidence type="ECO:0000313" key="2">
    <source>
        <dbReference type="EMBL" id="KAJ8910518.1"/>
    </source>
</evidence>
<dbReference type="Proteomes" id="UP001159042">
    <property type="component" value="Unassembled WGS sequence"/>
</dbReference>
<name>A0AAV8V8J5_9CUCU</name>
<gene>
    <name evidence="2" type="ORF">NQ315_012815</name>
</gene>
<evidence type="ECO:0000256" key="1">
    <source>
        <dbReference type="SAM" id="MobiDB-lite"/>
    </source>
</evidence>
<comment type="caution">
    <text evidence="2">The sequence shown here is derived from an EMBL/GenBank/DDBJ whole genome shotgun (WGS) entry which is preliminary data.</text>
</comment>
<accession>A0AAV8V8J5</accession>
<protein>
    <submittedName>
        <fullName evidence="2">Uncharacterized protein</fullName>
    </submittedName>
</protein>